<keyword evidence="2" id="KW-0812">Transmembrane</keyword>
<feature type="transmembrane region" description="Helical" evidence="2">
    <location>
        <begin position="6"/>
        <end position="28"/>
    </location>
</feature>
<dbReference type="EMBL" id="JBBPCC010000019">
    <property type="protein sequence ID" value="MEK8131236.1"/>
    <property type="molecule type" value="Genomic_DNA"/>
</dbReference>
<protein>
    <recommendedName>
        <fullName evidence="5">Holin</fullName>
    </recommendedName>
</protein>
<reference evidence="3 4" key="1">
    <citation type="submission" date="2024-04" db="EMBL/GenBank/DDBJ databases">
        <title>draft genome sequnece of Paenibacillus filicis.</title>
        <authorList>
            <person name="Kim D.-U."/>
        </authorList>
    </citation>
    <scope>NUCLEOTIDE SEQUENCE [LARGE SCALE GENOMIC DNA]</scope>
    <source>
        <strain evidence="3 4">KACC14197</strain>
    </source>
</reference>
<feature type="compositionally biased region" description="Basic and acidic residues" evidence="1">
    <location>
        <begin position="116"/>
        <end position="125"/>
    </location>
</feature>
<evidence type="ECO:0008006" key="5">
    <source>
        <dbReference type="Google" id="ProtNLM"/>
    </source>
</evidence>
<feature type="transmembrane region" description="Helical" evidence="2">
    <location>
        <begin position="40"/>
        <end position="60"/>
    </location>
</feature>
<feature type="compositionally biased region" description="Polar residues" evidence="1">
    <location>
        <begin position="126"/>
        <end position="138"/>
    </location>
</feature>
<dbReference type="Proteomes" id="UP001469365">
    <property type="component" value="Unassembled WGS sequence"/>
</dbReference>
<keyword evidence="2" id="KW-0472">Membrane</keyword>
<name>A0ABU9DSM9_9BACL</name>
<proteinExistence type="predicted"/>
<evidence type="ECO:0000256" key="2">
    <source>
        <dbReference type="SAM" id="Phobius"/>
    </source>
</evidence>
<dbReference type="RefSeq" id="WP_341418364.1">
    <property type="nucleotide sequence ID" value="NZ_JBBPCC010000019.1"/>
</dbReference>
<accession>A0ABU9DSM9</accession>
<organism evidence="3 4">
    <name type="scientific">Paenibacillus filicis</name>
    <dbReference type="NCBI Taxonomy" id="669464"/>
    <lineage>
        <taxon>Bacteria</taxon>
        <taxon>Bacillati</taxon>
        <taxon>Bacillota</taxon>
        <taxon>Bacilli</taxon>
        <taxon>Bacillales</taxon>
        <taxon>Paenibacillaceae</taxon>
        <taxon>Paenibacillus</taxon>
    </lineage>
</organism>
<feature type="region of interest" description="Disordered" evidence="1">
    <location>
        <begin position="89"/>
        <end position="138"/>
    </location>
</feature>
<comment type="caution">
    <text evidence="3">The sequence shown here is derived from an EMBL/GenBank/DDBJ whole genome shotgun (WGS) entry which is preliminary data.</text>
</comment>
<gene>
    <name evidence="3" type="ORF">WMW72_25340</name>
</gene>
<evidence type="ECO:0000313" key="4">
    <source>
        <dbReference type="Proteomes" id="UP001469365"/>
    </source>
</evidence>
<sequence length="138" mass="15085">MEQSFFTWEALSTMGGASLLTFFIVQYTKGLLDRYLPWPTDYYAVVIAFVVLLVAQLAVGANGADWRLYALTFANAFLVAAAAAQMQSKSLHPPGANPPQPQRIDLPATLQQSGEQDPRRPKQHAELSSQKAQDASST</sequence>
<keyword evidence="4" id="KW-1185">Reference proteome</keyword>
<evidence type="ECO:0000313" key="3">
    <source>
        <dbReference type="EMBL" id="MEK8131236.1"/>
    </source>
</evidence>
<evidence type="ECO:0000256" key="1">
    <source>
        <dbReference type="SAM" id="MobiDB-lite"/>
    </source>
</evidence>
<keyword evidence="2" id="KW-1133">Transmembrane helix</keyword>